<evidence type="ECO:0000256" key="2">
    <source>
        <dbReference type="ARBA" id="ARBA00007894"/>
    </source>
</evidence>
<evidence type="ECO:0000313" key="14">
    <source>
        <dbReference type="EMBL" id="KAG9246737.1"/>
    </source>
</evidence>
<dbReference type="EMBL" id="MU253794">
    <property type="protein sequence ID" value="KAG9246737.1"/>
    <property type="molecule type" value="Genomic_DNA"/>
</dbReference>
<keyword evidence="8 11" id="KW-0030">Aminoacyl-tRNA synthetase</keyword>
<dbReference type="Pfam" id="PF19269">
    <property type="entry name" value="Anticodon_2"/>
    <property type="match status" value="1"/>
</dbReference>
<dbReference type="Pfam" id="PF00749">
    <property type="entry name" value="tRNA-synt_1c"/>
    <property type="match status" value="1"/>
</dbReference>
<dbReference type="InterPro" id="IPR000924">
    <property type="entry name" value="Glu/Gln-tRNA-synth"/>
</dbReference>
<dbReference type="InterPro" id="IPR033910">
    <property type="entry name" value="GluRS_core"/>
</dbReference>
<evidence type="ECO:0000259" key="12">
    <source>
        <dbReference type="Pfam" id="PF00749"/>
    </source>
</evidence>
<dbReference type="EC" id="6.1.1.17" evidence="3"/>
<dbReference type="InterPro" id="IPR020058">
    <property type="entry name" value="Glu/Gln-tRNA-synth_Ib_cat-dom"/>
</dbReference>
<dbReference type="Proteomes" id="UP000887226">
    <property type="component" value="Unassembled WGS sequence"/>
</dbReference>
<dbReference type="GO" id="GO:0005524">
    <property type="term" value="F:ATP binding"/>
    <property type="evidence" value="ECO:0007669"/>
    <property type="project" value="UniProtKB-KW"/>
</dbReference>
<dbReference type="FunFam" id="3.40.50.620:FF:000045">
    <property type="entry name" value="Glutamate--tRNA ligase, mitochondrial"/>
    <property type="match status" value="1"/>
</dbReference>
<dbReference type="GO" id="GO:0008270">
    <property type="term" value="F:zinc ion binding"/>
    <property type="evidence" value="ECO:0007669"/>
    <property type="project" value="InterPro"/>
</dbReference>
<evidence type="ECO:0000256" key="9">
    <source>
        <dbReference type="ARBA" id="ARBA00030865"/>
    </source>
</evidence>
<proteinExistence type="inferred from homology"/>
<dbReference type="InterPro" id="IPR008925">
    <property type="entry name" value="aa_tRNA-synth_I_cd-bd_sf"/>
</dbReference>
<evidence type="ECO:0000256" key="11">
    <source>
        <dbReference type="RuleBase" id="RU363037"/>
    </source>
</evidence>
<dbReference type="Gene3D" id="3.40.50.620">
    <property type="entry name" value="HUPs"/>
    <property type="match status" value="1"/>
</dbReference>
<dbReference type="PANTHER" id="PTHR43311:SF2">
    <property type="entry name" value="GLUTAMATE--TRNA LIGASE, MITOCHONDRIAL-RELATED"/>
    <property type="match status" value="1"/>
</dbReference>
<feature type="domain" description="Glutamyl/glutaminyl-tRNA synthetase class Ib catalytic" evidence="12">
    <location>
        <begin position="60"/>
        <end position="360"/>
    </location>
</feature>
<dbReference type="PRINTS" id="PR00987">
    <property type="entry name" value="TRNASYNTHGLU"/>
</dbReference>
<evidence type="ECO:0000256" key="7">
    <source>
        <dbReference type="ARBA" id="ARBA00022917"/>
    </source>
</evidence>
<evidence type="ECO:0000256" key="10">
    <source>
        <dbReference type="ARBA" id="ARBA00072917"/>
    </source>
</evidence>
<dbReference type="PANTHER" id="PTHR43311">
    <property type="entry name" value="GLUTAMATE--TRNA LIGASE"/>
    <property type="match status" value="1"/>
</dbReference>
<dbReference type="GO" id="GO:0006424">
    <property type="term" value="P:glutamyl-tRNA aminoacylation"/>
    <property type="evidence" value="ECO:0007669"/>
    <property type="project" value="InterPro"/>
</dbReference>
<reference evidence="14" key="1">
    <citation type="journal article" date="2021" name="IMA Fungus">
        <title>Genomic characterization of three marine fungi, including Emericellopsis atlantica sp. nov. with signatures of a generalist lifestyle and marine biomass degradation.</title>
        <authorList>
            <person name="Hagestad O.C."/>
            <person name="Hou L."/>
            <person name="Andersen J.H."/>
            <person name="Hansen E.H."/>
            <person name="Altermark B."/>
            <person name="Li C."/>
            <person name="Kuhnert E."/>
            <person name="Cox R.J."/>
            <person name="Crous P.W."/>
            <person name="Spatafora J.W."/>
            <person name="Lail K."/>
            <person name="Amirebrahimi M."/>
            <person name="Lipzen A."/>
            <person name="Pangilinan J."/>
            <person name="Andreopoulos W."/>
            <person name="Hayes R.D."/>
            <person name="Ng V."/>
            <person name="Grigoriev I.V."/>
            <person name="Jackson S.A."/>
            <person name="Sutton T.D.S."/>
            <person name="Dobson A.D.W."/>
            <person name="Rama T."/>
        </authorList>
    </citation>
    <scope>NUCLEOTIDE SEQUENCE</scope>
    <source>
        <strain evidence="14">TRa3180A</strain>
    </source>
</reference>
<dbReference type="AlphaFoldDB" id="A0A9P7Z7W8"/>
<keyword evidence="15" id="KW-1185">Reference proteome</keyword>
<evidence type="ECO:0000256" key="5">
    <source>
        <dbReference type="ARBA" id="ARBA00022741"/>
    </source>
</evidence>
<comment type="caution">
    <text evidence="14">The sequence shown here is derived from an EMBL/GenBank/DDBJ whole genome shotgun (WGS) entry which is preliminary data.</text>
</comment>
<keyword evidence="6 11" id="KW-0067">ATP-binding</keyword>
<organism evidence="14 15">
    <name type="scientific">Calycina marina</name>
    <dbReference type="NCBI Taxonomy" id="1763456"/>
    <lineage>
        <taxon>Eukaryota</taxon>
        <taxon>Fungi</taxon>
        <taxon>Dikarya</taxon>
        <taxon>Ascomycota</taxon>
        <taxon>Pezizomycotina</taxon>
        <taxon>Leotiomycetes</taxon>
        <taxon>Helotiales</taxon>
        <taxon>Pezizellaceae</taxon>
        <taxon>Calycina</taxon>
    </lineage>
</organism>
<comment type="similarity">
    <text evidence="2">Belongs to the class-I aminoacyl-tRNA synthetase family. Glutamate--tRNA ligase type 1 subfamily.</text>
</comment>
<dbReference type="GO" id="GO:0000049">
    <property type="term" value="F:tRNA binding"/>
    <property type="evidence" value="ECO:0007669"/>
    <property type="project" value="InterPro"/>
</dbReference>
<dbReference type="SUPFAM" id="SSF52374">
    <property type="entry name" value="Nucleotidylyl transferase"/>
    <property type="match status" value="1"/>
</dbReference>
<feature type="domain" description="Aminoacyl-tRNA synthetase class I anticodon-binding" evidence="13">
    <location>
        <begin position="563"/>
        <end position="597"/>
    </location>
</feature>
<protein>
    <recommendedName>
        <fullName evidence="10">Glutamate--tRNA ligase, mitochondrial</fullName>
        <ecNumber evidence="3">6.1.1.17</ecNumber>
    </recommendedName>
    <alternativeName>
        <fullName evidence="9">Glutamyl-tRNA synthetase</fullName>
    </alternativeName>
</protein>
<gene>
    <name evidence="14" type="ORF">BJ878DRAFT_495861</name>
</gene>
<dbReference type="GO" id="GO:0005739">
    <property type="term" value="C:mitochondrion"/>
    <property type="evidence" value="ECO:0007669"/>
    <property type="project" value="UniProtKB-SubCell"/>
</dbReference>
<evidence type="ECO:0000256" key="3">
    <source>
        <dbReference type="ARBA" id="ARBA00012835"/>
    </source>
</evidence>
<evidence type="ECO:0000256" key="4">
    <source>
        <dbReference type="ARBA" id="ARBA00022598"/>
    </source>
</evidence>
<dbReference type="Gene3D" id="1.10.10.350">
    <property type="match status" value="1"/>
</dbReference>
<dbReference type="InterPro" id="IPR045462">
    <property type="entry name" value="aa-tRNA-synth_I_cd-bd"/>
</dbReference>
<keyword evidence="5 11" id="KW-0547">Nucleotide-binding</keyword>
<dbReference type="InterPro" id="IPR020751">
    <property type="entry name" value="aa-tRNA-synth_I_codon-bd_sub2"/>
</dbReference>
<evidence type="ECO:0000313" key="15">
    <source>
        <dbReference type="Proteomes" id="UP000887226"/>
    </source>
</evidence>
<dbReference type="HAMAP" id="MF_00022">
    <property type="entry name" value="Glu_tRNA_synth_type1"/>
    <property type="match status" value="1"/>
</dbReference>
<keyword evidence="4 11" id="KW-0436">Ligase</keyword>
<dbReference type="SUPFAM" id="SSF48163">
    <property type="entry name" value="An anticodon-binding domain of class I aminoacyl-tRNA synthetases"/>
    <property type="match status" value="1"/>
</dbReference>
<keyword evidence="7 11" id="KW-0648">Protein biosynthesis</keyword>
<evidence type="ECO:0000256" key="1">
    <source>
        <dbReference type="ARBA" id="ARBA00004173"/>
    </source>
</evidence>
<accession>A0A9P7Z7W8</accession>
<dbReference type="InterPro" id="IPR049940">
    <property type="entry name" value="GluQ/Sye"/>
</dbReference>
<comment type="subcellular location">
    <subcellularLocation>
        <location evidence="1">Mitochondrion</location>
    </subcellularLocation>
</comment>
<dbReference type="NCBIfam" id="TIGR00464">
    <property type="entry name" value="gltX_bact"/>
    <property type="match status" value="1"/>
</dbReference>
<dbReference type="InterPro" id="IPR004527">
    <property type="entry name" value="Glu-tRNA-ligase_bac/mito"/>
</dbReference>
<evidence type="ECO:0000259" key="13">
    <source>
        <dbReference type="Pfam" id="PF19269"/>
    </source>
</evidence>
<dbReference type="GO" id="GO:0004818">
    <property type="term" value="F:glutamate-tRNA ligase activity"/>
    <property type="evidence" value="ECO:0007669"/>
    <property type="project" value="UniProtKB-EC"/>
</dbReference>
<sequence>MMKLLVSSVSRTKHSYDAFRKSRYAGVANQVRTAVNKSGQRFGSNPISFEQRLRAEGPARTRFAPSPTGYLHLGSLRTALFNYLIAKATGGQFLLRIEDTDQSRTVADAERRLYEDLEWAGIEWDEGPKIGGPYGPYRQSERLPLYREYTEKLLESGHAYRCFCAPTRLRELAELKKKHGIPPSYDRTCSHISKEESDDKASKNDAYVVRLKADSIYPQYKDLIFRKQGGVKIHKSDKEFDDPILMKTDGFPTYHLANVVDDHLMNITHVVRGSEWLNSTPMHIALYQAFGWQEPKFAHISLLVDKDNQKLSKRVQSANIRTLREEGILPEALTNFVALLGWSHDKKSDLLSMQELIDIWSLRFTRGDTKVTFNKLWHLQKKHALRYLEAPAYQREASLRTIIEHVVKPIVSRCDAAAITSPEEYSFYTSIEKGLPRQKYITKMVRPIIASRQYATPQEFISKNPFFFTAPNRERLEEHMPSMKLHEVPSVVLQDFSALTVVGSLKAFTNVKNKDWNIVKLAELRKDLIDVAAMTTMQSFKSGDRTPEWQLTINKAWGRLIHASLRWAILGGMKGPDGSEVMSALGKDECLRRLASAVEILNEKNDSAKENDAGGSLDNSMIACATMDARAAGDVEKVMREKLDTEKDEDEEFGSLDG</sequence>
<evidence type="ECO:0000256" key="8">
    <source>
        <dbReference type="ARBA" id="ARBA00023146"/>
    </source>
</evidence>
<dbReference type="InterPro" id="IPR014729">
    <property type="entry name" value="Rossmann-like_a/b/a_fold"/>
</dbReference>
<evidence type="ECO:0000256" key="6">
    <source>
        <dbReference type="ARBA" id="ARBA00022840"/>
    </source>
</evidence>
<dbReference type="CDD" id="cd00808">
    <property type="entry name" value="GluRS_core"/>
    <property type="match status" value="1"/>
</dbReference>
<dbReference type="OrthoDB" id="428822at2759"/>
<name>A0A9P7Z7W8_9HELO</name>